<feature type="transmembrane region" description="Helical" evidence="4">
    <location>
        <begin position="304"/>
        <end position="320"/>
    </location>
</feature>
<feature type="transmembrane region" description="Helical" evidence="4">
    <location>
        <begin position="332"/>
        <end position="355"/>
    </location>
</feature>
<dbReference type="PROSITE" id="PS50043">
    <property type="entry name" value="HTH_LUXR_2"/>
    <property type="match status" value="1"/>
</dbReference>
<dbReference type="SUPFAM" id="SSF103473">
    <property type="entry name" value="MFS general substrate transporter"/>
    <property type="match status" value="1"/>
</dbReference>
<keyword evidence="2" id="KW-0238">DNA-binding</keyword>
<sequence>MKDSAVCLQSSGMESPQSRRLLLFAVIGYSLFVAANSFILREPTLLLHQPIDLADRTMRAFTYFPFAIASITLGLLALKYRFSLLRLLPMLSICTFAIGTTGTGLAFMFLHVATPILLPSLAILGCYVSLAFLGWISFAMQLERDDLWIFIITSSLLSTLVGFVGIALANYVPGLLIFGAISIASVTLLYKTRIRELAETKTMEECDDTVSAPKIFFTHGPIILSLGSLGFVSSLSRLIFDNVSFAAAITAETAAVILAGIVLLLVAVVARADINIKNVIVWSVPVVSVMCLLVPLSGPELHCAFLGISTTCYTTGLLLLQIVSNEYGKERVWLSSAAYGIISGSTCVLASLGYFTPLSEISHLSNLPEYAIAALICMAVLVFSLIVERAIKTTAEAKAQADPGTDLSTEAILRQMAEEYSLTQRETEVLLLMANGRDIPTISKILVLSQNTIRTHCKHIFAKMHVHTRQECLDIIEMKKRLSM</sequence>
<keyword evidence="4" id="KW-0472">Membrane</keyword>
<feature type="transmembrane region" description="Helical" evidence="4">
    <location>
        <begin position="147"/>
        <end position="169"/>
    </location>
</feature>
<feature type="transmembrane region" description="Helical" evidence="4">
    <location>
        <begin position="21"/>
        <end position="40"/>
    </location>
</feature>
<dbReference type="InterPro" id="IPR016032">
    <property type="entry name" value="Sig_transdc_resp-reg_C-effctor"/>
</dbReference>
<feature type="domain" description="HTH luxR-type" evidence="5">
    <location>
        <begin position="415"/>
        <end position="480"/>
    </location>
</feature>
<dbReference type="Gene3D" id="1.10.10.10">
    <property type="entry name" value="Winged helix-like DNA-binding domain superfamily/Winged helix DNA-binding domain"/>
    <property type="match status" value="1"/>
</dbReference>
<dbReference type="PRINTS" id="PR00038">
    <property type="entry name" value="HTHLUXR"/>
</dbReference>
<dbReference type="PANTHER" id="PTHR44688">
    <property type="entry name" value="DNA-BINDING TRANSCRIPTIONAL ACTIVATOR DEVR_DOSR"/>
    <property type="match status" value="1"/>
</dbReference>
<keyword evidence="4" id="KW-1133">Transmembrane helix</keyword>
<feature type="transmembrane region" description="Helical" evidence="4">
    <location>
        <begin position="245"/>
        <end position="267"/>
    </location>
</feature>
<dbReference type="InterPro" id="IPR036259">
    <property type="entry name" value="MFS_trans_sf"/>
</dbReference>
<feature type="transmembrane region" description="Helical" evidence="4">
    <location>
        <begin position="215"/>
        <end position="239"/>
    </location>
</feature>
<dbReference type="SUPFAM" id="SSF46894">
    <property type="entry name" value="C-terminal effector domain of the bipartite response regulators"/>
    <property type="match status" value="1"/>
</dbReference>
<dbReference type="Pfam" id="PF00196">
    <property type="entry name" value="GerE"/>
    <property type="match status" value="1"/>
</dbReference>
<dbReference type="GO" id="GO:0003677">
    <property type="term" value="F:DNA binding"/>
    <property type="evidence" value="ECO:0007669"/>
    <property type="project" value="UniProtKB-KW"/>
</dbReference>
<evidence type="ECO:0000256" key="1">
    <source>
        <dbReference type="ARBA" id="ARBA00023015"/>
    </source>
</evidence>
<organism evidence="6 7">
    <name type="scientific">Slackia equolifaciens</name>
    <dbReference type="NCBI Taxonomy" id="498718"/>
    <lineage>
        <taxon>Bacteria</taxon>
        <taxon>Bacillati</taxon>
        <taxon>Actinomycetota</taxon>
        <taxon>Coriobacteriia</taxon>
        <taxon>Eggerthellales</taxon>
        <taxon>Eggerthellaceae</taxon>
        <taxon>Slackia</taxon>
    </lineage>
</organism>
<dbReference type="SMART" id="SM00421">
    <property type="entry name" value="HTH_LUXR"/>
    <property type="match status" value="1"/>
</dbReference>
<feature type="transmembrane region" description="Helical" evidence="4">
    <location>
        <begin position="60"/>
        <end position="78"/>
    </location>
</feature>
<dbReference type="InterPro" id="IPR000792">
    <property type="entry name" value="Tscrpt_reg_LuxR_C"/>
</dbReference>
<name>A0A9D2UYJ4_9ACTN</name>
<dbReference type="AlphaFoldDB" id="A0A9D2UYJ4"/>
<feature type="transmembrane region" description="Helical" evidence="4">
    <location>
        <begin position="279"/>
        <end position="298"/>
    </location>
</feature>
<reference evidence="6" key="1">
    <citation type="journal article" date="2021" name="PeerJ">
        <title>Extensive microbial diversity within the chicken gut microbiome revealed by metagenomics and culture.</title>
        <authorList>
            <person name="Gilroy R."/>
            <person name="Ravi A."/>
            <person name="Getino M."/>
            <person name="Pursley I."/>
            <person name="Horton D.L."/>
            <person name="Alikhan N.F."/>
            <person name="Baker D."/>
            <person name="Gharbi K."/>
            <person name="Hall N."/>
            <person name="Watson M."/>
            <person name="Adriaenssens E.M."/>
            <person name="Foster-Nyarko E."/>
            <person name="Jarju S."/>
            <person name="Secka A."/>
            <person name="Antonio M."/>
            <person name="Oren A."/>
            <person name="Chaudhuri R.R."/>
            <person name="La Ragione R."/>
            <person name="Hildebrand F."/>
            <person name="Pallen M.J."/>
        </authorList>
    </citation>
    <scope>NUCLEOTIDE SEQUENCE</scope>
    <source>
        <strain evidence="6">ChiGjej6B6-11269</strain>
    </source>
</reference>
<gene>
    <name evidence="6" type="ORF">K8U77_10455</name>
</gene>
<keyword evidence="1" id="KW-0805">Transcription regulation</keyword>
<evidence type="ECO:0000313" key="6">
    <source>
        <dbReference type="EMBL" id="HJF66516.1"/>
    </source>
</evidence>
<dbReference type="Proteomes" id="UP000786989">
    <property type="component" value="Unassembled WGS sequence"/>
</dbReference>
<comment type="caution">
    <text evidence="6">The sequence shown here is derived from an EMBL/GenBank/DDBJ whole genome shotgun (WGS) entry which is preliminary data.</text>
</comment>
<evidence type="ECO:0000256" key="4">
    <source>
        <dbReference type="SAM" id="Phobius"/>
    </source>
</evidence>
<dbReference type="EMBL" id="DYWI01000201">
    <property type="protein sequence ID" value="HJF66516.1"/>
    <property type="molecule type" value="Genomic_DNA"/>
</dbReference>
<dbReference type="CDD" id="cd06170">
    <property type="entry name" value="LuxR_C_like"/>
    <property type="match status" value="1"/>
</dbReference>
<evidence type="ECO:0000256" key="3">
    <source>
        <dbReference type="ARBA" id="ARBA00023163"/>
    </source>
</evidence>
<keyword evidence="4" id="KW-0812">Transmembrane</keyword>
<feature type="transmembrane region" description="Helical" evidence="4">
    <location>
        <begin position="90"/>
        <end position="110"/>
    </location>
</feature>
<feature type="transmembrane region" description="Helical" evidence="4">
    <location>
        <begin position="116"/>
        <end position="135"/>
    </location>
</feature>
<protein>
    <submittedName>
        <fullName evidence="6">Helix-turn-helix transcriptional regulator</fullName>
    </submittedName>
</protein>
<keyword evidence="3" id="KW-0804">Transcription</keyword>
<evidence type="ECO:0000259" key="5">
    <source>
        <dbReference type="PROSITE" id="PS50043"/>
    </source>
</evidence>
<dbReference type="InterPro" id="IPR036388">
    <property type="entry name" value="WH-like_DNA-bd_sf"/>
</dbReference>
<proteinExistence type="predicted"/>
<dbReference type="PANTHER" id="PTHR44688:SF16">
    <property type="entry name" value="DNA-BINDING TRANSCRIPTIONAL ACTIVATOR DEVR_DOSR"/>
    <property type="match status" value="1"/>
</dbReference>
<reference evidence="6" key="2">
    <citation type="submission" date="2021-09" db="EMBL/GenBank/DDBJ databases">
        <authorList>
            <person name="Gilroy R."/>
        </authorList>
    </citation>
    <scope>NUCLEOTIDE SEQUENCE</scope>
    <source>
        <strain evidence="6">ChiGjej6B6-11269</strain>
    </source>
</reference>
<dbReference type="GO" id="GO:0006355">
    <property type="term" value="P:regulation of DNA-templated transcription"/>
    <property type="evidence" value="ECO:0007669"/>
    <property type="project" value="InterPro"/>
</dbReference>
<accession>A0A9D2UYJ4</accession>
<feature type="transmembrane region" description="Helical" evidence="4">
    <location>
        <begin position="175"/>
        <end position="194"/>
    </location>
</feature>
<evidence type="ECO:0000313" key="7">
    <source>
        <dbReference type="Proteomes" id="UP000786989"/>
    </source>
</evidence>
<feature type="transmembrane region" description="Helical" evidence="4">
    <location>
        <begin position="367"/>
        <end position="387"/>
    </location>
</feature>
<evidence type="ECO:0000256" key="2">
    <source>
        <dbReference type="ARBA" id="ARBA00023125"/>
    </source>
</evidence>